<reference evidence="9" key="2">
    <citation type="submission" date="2019-07" db="EMBL/GenBank/DDBJ databases">
        <authorList>
            <person name="Seetharam A."/>
            <person name="Woodhouse M."/>
            <person name="Cannon E."/>
        </authorList>
    </citation>
    <scope>NUCLEOTIDE SEQUENCE [LARGE SCALE GENOMIC DNA]</scope>
    <source>
        <strain evidence="9">cv. B73</strain>
    </source>
</reference>
<accession>A0A804QX91</accession>
<evidence type="ECO:0000256" key="5">
    <source>
        <dbReference type="ARBA" id="ARBA00023242"/>
    </source>
</evidence>
<comment type="subcellular location">
    <subcellularLocation>
        <location evidence="1">Nucleus</location>
    </subcellularLocation>
</comment>
<dbReference type="SUPFAM" id="SSF101936">
    <property type="entry name" value="DNA-binding pseudobarrel domain"/>
    <property type="match status" value="1"/>
</dbReference>
<keyword evidence="4" id="KW-0804">Transcription</keyword>
<sequence>MLGGIVVKRSCCHCQDYQVVPHCHCIRQMCGNISNVKMEIPQGFLCHFPEGRDRKPGTTAVASAKVVLTNAEGSSIWPVALESTDGRVFLTTGWPKFVEDNRLGKGEILIFKYHGRMRFVVSIFGVDAVEKAGRWSARSGAQAAEKTGTMQRNTKGDEHISSQGTAGFLDSHEVVCSKDYLETYLSEETMEDDKAKAVAEVMKTLRVDKLTVDLFCAILCLCEWKVEAAAEYFNFCRGKPQIPEKSLKQKFVFQCKFFYYFVVFHFCIVTRLSCLSPVDFVKGQLQRFFPEDYDSEKIKKNNIESPNLSDQPLQRDLIVAPVKRRLVDEFKSCDLSHRQKRKVKLQGNSLQTQTPRRSPRLVNVNNTCNKNKKVSKGRAKVLKTPPDATDQVKDRAHKSCLLDEKLDNALKAVHEEATGSLSQDLRKLDSPRCEVGLSKEHGHDQGDTGKMLDEVSDVENSKEHVGSDAMGNSESYMSTYCVEPLPTNSRLTAYSRINELSFTWKHSQHASSLEKVLLDIQRDNFVNTIARIQKIVRDDPSDVLSADVIEATVQIEILKWGLCLQDKCAHKIVNTMLDYAKKVKGRHNFNTEMRKEEFSAKLQDLLKWQLKELEFKYTSLESDYKKAMADASNFFSTFEEHRKKLHAIKDGIKDLQQACMTKDDEMQKLALQVAEHATAYQKSIMEKVRVKMALKSHEQTLGYIKEQLASAESGSIDVGALVKIEMDNMSREIELSKQNLLNINFK</sequence>
<organism evidence="9 10">
    <name type="scientific">Zea mays</name>
    <name type="common">Maize</name>
    <dbReference type="NCBI Taxonomy" id="4577"/>
    <lineage>
        <taxon>Eukaryota</taxon>
        <taxon>Viridiplantae</taxon>
        <taxon>Streptophyta</taxon>
        <taxon>Embryophyta</taxon>
        <taxon>Tracheophyta</taxon>
        <taxon>Spermatophyta</taxon>
        <taxon>Magnoliopsida</taxon>
        <taxon>Liliopsida</taxon>
        <taxon>Poales</taxon>
        <taxon>Poaceae</taxon>
        <taxon>PACMAD clade</taxon>
        <taxon>Panicoideae</taxon>
        <taxon>Andropogonodae</taxon>
        <taxon>Andropogoneae</taxon>
        <taxon>Tripsacinae</taxon>
        <taxon>Zea</taxon>
    </lineage>
</organism>
<dbReference type="AlphaFoldDB" id="A0A804QX91"/>
<dbReference type="GO" id="GO:0005634">
    <property type="term" value="C:nucleus"/>
    <property type="evidence" value="ECO:0007669"/>
    <property type="project" value="UniProtKB-SubCell"/>
</dbReference>
<dbReference type="PANTHER" id="PTHR31920">
    <property type="entry name" value="B3 DOMAIN-CONTAINING"/>
    <property type="match status" value="1"/>
</dbReference>
<dbReference type="GO" id="GO:0003677">
    <property type="term" value="F:DNA binding"/>
    <property type="evidence" value="ECO:0007669"/>
    <property type="project" value="UniProtKB-KW"/>
</dbReference>
<dbReference type="InterPro" id="IPR015300">
    <property type="entry name" value="DNA-bd_pseudobarrel_sf"/>
</dbReference>
<dbReference type="InterPro" id="IPR050655">
    <property type="entry name" value="Plant_B3_domain"/>
</dbReference>
<keyword evidence="5" id="KW-0539">Nucleus</keyword>
<protein>
    <recommendedName>
        <fullName evidence="8">TF-B3 domain-containing protein</fullName>
    </recommendedName>
</protein>
<dbReference type="OrthoDB" id="1666376at2759"/>
<evidence type="ECO:0000259" key="8">
    <source>
        <dbReference type="PROSITE" id="PS50863"/>
    </source>
</evidence>
<name>A0A804QX91_MAIZE</name>
<dbReference type="FunCoup" id="A0A804QX91">
    <property type="interactions" value="1151"/>
</dbReference>
<feature type="coiled-coil region" evidence="6">
    <location>
        <begin position="610"/>
        <end position="672"/>
    </location>
</feature>
<keyword evidence="3" id="KW-0238">DNA-binding</keyword>
<dbReference type="PROSITE" id="PS50863">
    <property type="entry name" value="B3"/>
    <property type="match status" value="1"/>
</dbReference>
<dbReference type="SMART" id="SM01019">
    <property type="entry name" value="B3"/>
    <property type="match status" value="1"/>
</dbReference>
<dbReference type="Gramene" id="Zm00001eb361750_T002">
    <property type="protein sequence ID" value="Zm00001eb361750_P002"/>
    <property type="gene ID" value="Zm00001eb361750"/>
</dbReference>
<reference evidence="10" key="1">
    <citation type="journal article" date="2009" name="Science">
        <title>The B73 maize genome: complexity, diversity, and dynamics.</title>
        <authorList>
            <person name="Schnable P.S."/>
            <person name="Ware D."/>
            <person name="Fulton R.S."/>
            <person name="Stein J.C."/>
            <person name="Wei F."/>
            <person name="Pasternak S."/>
            <person name="Liang C."/>
            <person name="Zhang J."/>
            <person name="Fulton L."/>
            <person name="Graves T.A."/>
            <person name="Minx P."/>
            <person name="Reily A.D."/>
            <person name="Courtney L."/>
            <person name="Kruchowski S.S."/>
            <person name="Tomlinson C."/>
            <person name="Strong C."/>
            <person name="Delehaunty K."/>
            <person name="Fronick C."/>
            <person name="Courtney B."/>
            <person name="Rock S.M."/>
            <person name="Belter E."/>
            <person name="Du F."/>
            <person name="Kim K."/>
            <person name="Abbott R.M."/>
            <person name="Cotton M."/>
            <person name="Levy A."/>
            <person name="Marchetto P."/>
            <person name="Ochoa K."/>
            <person name="Jackson S.M."/>
            <person name="Gillam B."/>
            <person name="Chen W."/>
            <person name="Yan L."/>
            <person name="Higginbotham J."/>
            <person name="Cardenas M."/>
            <person name="Waligorski J."/>
            <person name="Applebaum E."/>
            <person name="Phelps L."/>
            <person name="Falcone J."/>
            <person name="Kanchi K."/>
            <person name="Thane T."/>
            <person name="Scimone A."/>
            <person name="Thane N."/>
            <person name="Henke J."/>
            <person name="Wang T."/>
            <person name="Ruppert J."/>
            <person name="Shah N."/>
            <person name="Rotter K."/>
            <person name="Hodges J."/>
            <person name="Ingenthron E."/>
            <person name="Cordes M."/>
            <person name="Kohlberg S."/>
            <person name="Sgro J."/>
            <person name="Delgado B."/>
            <person name="Mead K."/>
            <person name="Chinwalla A."/>
            <person name="Leonard S."/>
            <person name="Crouse K."/>
            <person name="Collura K."/>
            <person name="Kudrna D."/>
            <person name="Currie J."/>
            <person name="He R."/>
            <person name="Angelova A."/>
            <person name="Rajasekar S."/>
            <person name="Mueller T."/>
            <person name="Lomeli R."/>
            <person name="Scara G."/>
            <person name="Ko A."/>
            <person name="Delaney K."/>
            <person name="Wissotski M."/>
            <person name="Lopez G."/>
            <person name="Campos D."/>
            <person name="Braidotti M."/>
            <person name="Ashley E."/>
            <person name="Golser W."/>
            <person name="Kim H."/>
            <person name="Lee S."/>
            <person name="Lin J."/>
            <person name="Dujmic Z."/>
            <person name="Kim W."/>
            <person name="Talag J."/>
            <person name="Zuccolo A."/>
            <person name="Fan C."/>
            <person name="Sebastian A."/>
            <person name="Kramer M."/>
            <person name="Spiegel L."/>
            <person name="Nascimento L."/>
            <person name="Zutavern T."/>
            <person name="Miller B."/>
            <person name="Ambroise C."/>
            <person name="Muller S."/>
            <person name="Spooner W."/>
            <person name="Narechania A."/>
            <person name="Ren L."/>
            <person name="Wei S."/>
            <person name="Kumari S."/>
            <person name="Faga B."/>
            <person name="Levy M.J."/>
            <person name="McMahan L."/>
            <person name="Van Buren P."/>
            <person name="Vaughn M.W."/>
            <person name="Ying K."/>
            <person name="Yeh C.-T."/>
            <person name="Emrich S.J."/>
            <person name="Jia Y."/>
            <person name="Kalyanaraman A."/>
            <person name="Hsia A.-P."/>
            <person name="Barbazuk W.B."/>
            <person name="Baucom R.S."/>
            <person name="Brutnell T.P."/>
            <person name="Carpita N.C."/>
            <person name="Chaparro C."/>
            <person name="Chia J.-M."/>
            <person name="Deragon J.-M."/>
            <person name="Estill J.C."/>
            <person name="Fu Y."/>
            <person name="Jeddeloh J.A."/>
            <person name="Han Y."/>
            <person name="Lee H."/>
            <person name="Li P."/>
            <person name="Lisch D.R."/>
            <person name="Liu S."/>
            <person name="Liu Z."/>
            <person name="Nagel D.H."/>
            <person name="McCann M.C."/>
            <person name="SanMiguel P."/>
            <person name="Myers A.M."/>
            <person name="Nettleton D."/>
            <person name="Nguyen J."/>
            <person name="Penning B.W."/>
            <person name="Ponnala L."/>
            <person name="Schneider K.L."/>
            <person name="Schwartz D.C."/>
            <person name="Sharma A."/>
            <person name="Soderlund C."/>
            <person name="Springer N.M."/>
            <person name="Sun Q."/>
            <person name="Wang H."/>
            <person name="Waterman M."/>
            <person name="Westerman R."/>
            <person name="Wolfgruber T.K."/>
            <person name="Yang L."/>
            <person name="Yu Y."/>
            <person name="Zhang L."/>
            <person name="Zhou S."/>
            <person name="Zhu Q."/>
            <person name="Bennetzen J.L."/>
            <person name="Dawe R.K."/>
            <person name="Jiang J."/>
            <person name="Jiang N."/>
            <person name="Presting G.G."/>
            <person name="Wessler S.R."/>
            <person name="Aluru S."/>
            <person name="Martienssen R.A."/>
            <person name="Clifton S.W."/>
            <person name="McCombie W.R."/>
            <person name="Wing R.A."/>
            <person name="Wilson R.K."/>
        </authorList>
    </citation>
    <scope>NUCLEOTIDE SEQUENCE [LARGE SCALE GENOMIC DNA]</scope>
    <source>
        <strain evidence="10">cv. B73</strain>
    </source>
</reference>
<dbReference type="PANTHER" id="PTHR31920:SF122">
    <property type="entry name" value="B3 DOMAIN-CONTAINING PROTEIN REM23"/>
    <property type="match status" value="1"/>
</dbReference>
<keyword evidence="2" id="KW-0805">Transcription regulation</keyword>
<keyword evidence="10" id="KW-1185">Reference proteome</keyword>
<evidence type="ECO:0000256" key="7">
    <source>
        <dbReference type="SAM" id="MobiDB-lite"/>
    </source>
</evidence>
<dbReference type="Gene3D" id="2.40.330.10">
    <property type="entry name" value="DNA-binding pseudobarrel domain"/>
    <property type="match status" value="1"/>
</dbReference>
<dbReference type="Pfam" id="PF02362">
    <property type="entry name" value="B3"/>
    <property type="match status" value="1"/>
</dbReference>
<dbReference type="InParanoid" id="A0A804QX91"/>
<evidence type="ECO:0000256" key="1">
    <source>
        <dbReference type="ARBA" id="ARBA00004123"/>
    </source>
</evidence>
<evidence type="ECO:0000313" key="9">
    <source>
        <dbReference type="EnsemblPlants" id="Zm00001eb361750_P002"/>
    </source>
</evidence>
<evidence type="ECO:0000256" key="3">
    <source>
        <dbReference type="ARBA" id="ARBA00023125"/>
    </source>
</evidence>
<evidence type="ECO:0000256" key="2">
    <source>
        <dbReference type="ARBA" id="ARBA00023015"/>
    </source>
</evidence>
<dbReference type="EnsemblPlants" id="Zm00001eb361750_T002">
    <property type="protein sequence ID" value="Zm00001eb361750_P002"/>
    <property type="gene ID" value="Zm00001eb361750"/>
</dbReference>
<evidence type="ECO:0000256" key="6">
    <source>
        <dbReference type="SAM" id="Coils"/>
    </source>
</evidence>
<dbReference type="Proteomes" id="UP000007305">
    <property type="component" value="Chromosome 8"/>
</dbReference>
<proteinExistence type="predicted"/>
<evidence type="ECO:0000313" key="10">
    <source>
        <dbReference type="Proteomes" id="UP000007305"/>
    </source>
</evidence>
<keyword evidence="6" id="KW-0175">Coiled coil</keyword>
<dbReference type="CDD" id="cd10017">
    <property type="entry name" value="B3_DNA"/>
    <property type="match status" value="1"/>
</dbReference>
<gene>
    <name evidence="9" type="primary">LOC103636243</name>
</gene>
<feature type="domain" description="TF-B3" evidence="8">
    <location>
        <begin position="65"/>
        <end position="127"/>
    </location>
</feature>
<feature type="region of interest" description="Disordered" evidence="7">
    <location>
        <begin position="140"/>
        <end position="161"/>
    </location>
</feature>
<reference evidence="9" key="3">
    <citation type="submission" date="2021-05" db="UniProtKB">
        <authorList>
            <consortium name="EnsemblPlants"/>
        </authorList>
    </citation>
    <scope>IDENTIFICATION</scope>
    <source>
        <strain evidence="9">cv. B73</strain>
    </source>
</reference>
<dbReference type="InterPro" id="IPR003340">
    <property type="entry name" value="B3_DNA-bd"/>
</dbReference>
<evidence type="ECO:0000256" key="4">
    <source>
        <dbReference type="ARBA" id="ARBA00023163"/>
    </source>
</evidence>